<dbReference type="PATRIC" id="fig|1423802.4.peg.206"/>
<evidence type="ECO:0000256" key="2">
    <source>
        <dbReference type="ARBA" id="ARBA00022695"/>
    </source>
</evidence>
<dbReference type="PANTHER" id="PTHR30231:SF42">
    <property type="entry name" value="EXONUCLEASE"/>
    <property type="match status" value="1"/>
</dbReference>
<evidence type="ECO:0000256" key="4">
    <source>
        <dbReference type="ARBA" id="ARBA00022722"/>
    </source>
</evidence>
<evidence type="ECO:0000256" key="1">
    <source>
        <dbReference type="ARBA" id="ARBA00022679"/>
    </source>
</evidence>
<dbReference type="GO" id="GO:0005829">
    <property type="term" value="C:cytosol"/>
    <property type="evidence" value="ECO:0007669"/>
    <property type="project" value="TreeGrafter"/>
</dbReference>
<evidence type="ECO:0000256" key="7">
    <source>
        <dbReference type="ARBA" id="ARBA00070925"/>
    </source>
</evidence>
<dbReference type="Gene3D" id="3.30.420.10">
    <property type="entry name" value="Ribonuclease H-like superfamily/Ribonuclease H"/>
    <property type="match status" value="1"/>
</dbReference>
<gene>
    <name evidence="9" type="ORF">FC56_GL000204</name>
</gene>
<keyword evidence="2" id="KW-0548">Nucleotidyltransferase</keyword>
<dbReference type="SUPFAM" id="SSF53098">
    <property type="entry name" value="Ribonuclease H-like"/>
    <property type="match status" value="1"/>
</dbReference>
<name>A0A0R2CUZ2_9LACO</name>
<dbReference type="CDD" id="cd06130">
    <property type="entry name" value="DNA_pol_III_epsilon_like"/>
    <property type="match status" value="1"/>
</dbReference>
<dbReference type="InterPro" id="IPR012337">
    <property type="entry name" value="RNaseH-like_sf"/>
</dbReference>
<dbReference type="STRING" id="1423802.FC56_GL000204"/>
<keyword evidence="1" id="KW-0808">Transferase</keyword>
<evidence type="ECO:0000313" key="10">
    <source>
        <dbReference type="Proteomes" id="UP000051256"/>
    </source>
</evidence>
<evidence type="ECO:0000259" key="8">
    <source>
        <dbReference type="SMART" id="SM00479"/>
    </source>
</evidence>
<dbReference type="InterPro" id="IPR013520">
    <property type="entry name" value="Ribonucl_H"/>
</dbReference>
<dbReference type="GO" id="GO:0008408">
    <property type="term" value="F:3'-5' exonuclease activity"/>
    <property type="evidence" value="ECO:0007669"/>
    <property type="project" value="TreeGrafter"/>
</dbReference>
<evidence type="ECO:0000256" key="5">
    <source>
        <dbReference type="ARBA" id="ARBA00022839"/>
    </source>
</evidence>
<evidence type="ECO:0000256" key="3">
    <source>
        <dbReference type="ARBA" id="ARBA00022705"/>
    </source>
</evidence>
<dbReference type="RefSeq" id="WP_056978114.1">
    <property type="nucleotide sequence ID" value="NZ_AYZR01000008.1"/>
</dbReference>
<keyword evidence="5 9" id="KW-0378">Hydrolase</keyword>
<dbReference type="PANTHER" id="PTHR30231">
    <property type="entry name" value="DNA POLYMERASE III SUBUNIT EPSILON"/>
    <property type="match status" value="1"/>
</dbReference>
<sequence length="178" mass="20192">MNFVAMDFETASRKRASACSIALTLVENDQVTSKFYSLINPETNFDWQNIKVHGIHEADVLGAPTFPMIWDHIQDLFASQQLIVAHNASFDNSVLKKSLERYAIPLVKYPTLDTVKTSRNFYPQFENYKLNTVCDQLNITLENHHNALDDSVACANILIAQEQQFGHAAISPFIKMQN</sequence>
<dbReference type="EMBL" id="AYZR01000008">
    <property type="protein sequence ID" value="KRM93492.1"/>
    <property type="molecule type" value="Genomic_DNA"/>
</dbReference>
<dbReference type="FunFam" id="3.30.420.10:FF:000045">
    <property type="entry name" value="3'-5' exonuclease DinG"/>
    <property type="match status" value="1"/>
</dbReference>
<dbReference type="GO" id="GO:0006260">
    <property type="term" value="P:DNA replication"/>
    <property type="evidence" value="ECO:0007669"/>
    <property type="project" value="UniProtKB-KW"/>
</dbReference>
<dbReference type="Pfam" id="PF00929">
    <property type="entry name" value="RNase_T"/>
    <property type="match status" value="1"/>
</dbReference>
<dbReference type="GO" id="GO:0003676">
    <property type="term" value="F:nucleic acid binding"/>
    <property type="evidence" value="ECO:0007669"/>
    <property type="project" value="InterPro"/>
</dbReference>
<dbReference type="SMART" id="SM00479">
    <property type="entry name" value="EXOIII"/>
    <property type="match status" value="1"/>
</dbReference>
<keyword evidence="3" id="KW-0235">DNA replication</keyword>
<proteinExistence type="predicted"/>
<keyword evidence="10" id="KW-1185">Reference proteome</keyword>
<comment type="caution">
    <text evidence="9">The sequence shown here is derived from an EMBL/GenBank/DDBJ whole genome shotgun (WGS) entry which is preliminary data.</text>
</comment>
<dbReference type="GO" id="GO:0003887">
    <property type="term" value="F:DNA-directed DNA polymerase activity"/>
    <property type="evidence" value="ECO:0007669"/>
    <property type="project" value="UniProtKB-KW"/>
</dbReference>
<dbReference type="Proteomes" id="UP000051256">
    <property type="component" value="Unassembled WGS sequence"/>
</dbReference>
<dbReference type="InterPro" id="IPR036397">
    <property type="entry name" value="RNaseH_sf"/>
</dbReference>
<evidence type="ECO:0000313" key="9">
    <source>
        <dbReference type="EMBL" id="KRM93492.1"/>
    </source>
</evidence>
<evidence type="ECO:0000256" key="6">
    <source>
        <dbReference type="ARBA" id="ARBA00022932"/>
    </source>
</evidence>
<reference evidence="9 10" key="1">
    <citation type="journal article" date="2015" name="Genome Announc.">
        <title>Expanding the biotechnology potential of lactobacilli through comparative genomics of 213 strains and associated genera.</title>
        <authorList>
            <person name="Sun Z."/>
            <person name="Harris H.M."/>
            <person name="McCann A."/>
            <person name="Guo C."/>
            <person name="Argimon S."/>
            <person name="Zhang W."/>
            <person name="Yang X."/>
            <person name="Jeffery I.B."/>
            <person name="Cooney J.C."/>
            <person name="Kagawa T.F."/>
            <person name="Liu W."/>
            <person name="Song Y."/>
            <person name="Salvetti E."/>
            <person name="Wrobel A."/>
            <person name="Rasinkangas P."/>
            <person name="Parkhill J."/>
            <person name="Rea M.C."/>
            <person name="O'Sullivan O."/>
            <person name="Ritari J."/>
            <person name="Douillard F.P."/>
            <person name="Paul Ross R."/>
            <person name="Yang R."/>
            <person name="Briner A.E."/>
            <person name="Felis G.E."/>
            <person name="de Vos W.M."/>
            <person name="Barrangou R."/>
            <person name="Klaenhammer T.R."/>
            <person name="Caufield P.W."/>
            <person name="Cui Y."/>
            <person name="Zhang H."/>
            <person name="O'Toole P.W."/>
        </authorList>
    </citation>
    <scope>NUCLEOTIDE SEQUENCE [LARGE SCALE GENOMIC DNA]</scope>
    <source>
        <strain evidence="9 10">DSM 24302</strain>
    </source>
</reference>
<accession>A0A0R2CUZ2</accession>
<keyword evidence="6" id="KW-0239">DNA-directed DNA polymerase</keyword>
<feature type="domain" description="Exonuclease" evidence="8">
    <location>
        <begin position="2"/>
        <end position="167"/>
    </location>
</feature>
<organism evidence="9 10">
    <name type="scientific">Lentilactobacillus senioris DSM 24302 = JCM 17472</name>
    <dbReference type="NCBI Taxonomy" id="1423802"/>
    <lineage>
        <taxon>Bacteria</taxon>
        <taxon>Bacillati</taxon>
        <taxon>Bacillota</taxon>
        <taxon>Bacilli</taxon>
        <taxon>Lactobacillales</taxon>
        <taxon>Lactobacillaceae</taxon>
        <taxon>Lentilactobacillus</taxon>
    </lineage>
</organism>
<keyword evidence="4" id="KW-0540">Nuclease</keyword>
<dbReference type="AlphaFoldDB" id="A0A0R2CUZ2"/>
<keyword evidence="5 9" id="KW-0269">Exonuclease</keyword>
<protein>
    <recommendedName>
        <fullName evidence="7">DNA polymerase III polC-type</fullName>
    </recommendedName>
</protein>